<keyword evidence="8" id="KW-1185">Reference proteome</keyword>
<protein>
    <submittedName>
        <fullName evidence="7">FGGY-family carbohydrate kinase</fullName>
    </submittedName>
</protein>
<dbReference type="Pfam" id="PF00370">
    <property type="entry name" value="FGGY_N"/>
    <property type="match status" value="1"/>
</dbReference>
<keyword evidence="2" id="KW-0119">Carbohydrate metabolism</keyword>
<proteinExistence type="inferred from homology"/>
<evidence type="ECO:0000259" key="5">
    <source>
        <dbReference type="Pfam" id="PF00370"/>
    </source>
</evidence>
<dbReference type="InterPro" id="IPR043129">
    <property type="entry name" value="ATPase_NBD"/>
</dbReference>
<dbReference type="CDD" id="cd07779">
    <property type="entry name" value="ASKHA_NBD_FGGY_YgcE-like"/>
    <property type="match status" value="1"/>
</dbReference>
<evidence type="ECO:0000256" key="3">
    <source>
        <dbReference type="ARBA" id="ARBA00022679"/>
    </source>
</evidence>
<dbReference type="InterPro" id="IPR050406">
    <property type="entry name" value="FGGY_Carb_Kinase"/>
</dbReference>
<dbReference type="PIRSF" id="PIRSF000538">
    <property type="entry name" value="GlpK"/>
    <property type="match status" value="1"/>
</dbReference>
<evidence type="ECO:0000256" key="4">
    <source>
        <dbReference type="ARBA" id="ARBA00022777"/>
    </source>
</evidence>
<evidence type="ECO:0000256" key="1">
    <source>
        <dbReference type="ARBA" id="ARBA00009156"/>
    </source>
</evidence>
<evidence type="ECO:0000313" key="8">
    <source>
        <dbReference type="Proteomes" id="UP001596527"/>
    </source>
</evidence>
<keyword evidence="4 7" id="KW-0418">Kinase</keyword>
<dbReference type="SUPFAM" id="SSF53067">
    <property type="entry name" value="Actin-like ATPase domain"/>
    <property type="match status" value="2"/>
</dbReference>
<dbReference type="RefSeq" id="WP_380973844.1">
    <property type="nucleotide sequence ID" value="NZ_JBHTEF010000001.1"/>
</dbReference>
<organism evidence="7 8">
    <name type="scientific">Schaalia naturae</name>
    <dbReference type="NCBI Taxonomy" id="635203"/>
    <lineage>
        <taxon>Bacteria</taxon>
        <taxon>Bacillati</taxon>
        <taxon>Actinomycetota</taxon>
        <taxon>Actinomycetes</taxon>
        <taxon>Actinomycetales</taxon>
        <taxon>Actinomycetaceae</taxon>
        <taxon>Schaalia</taxon>
    </lineage>
</organism>
<dbReference type="Pfam" id="PF02782">
    <property type="entry name" value="FGGY_C"/>
    <property type="match status" value="1"/>
</dbReference>
<keyword evidence="3" id="KW-0808">Transferase</keyword>
<comment type="similarity">
    <text evidence="1">Belongs to the FGGY kinase family.</text>
</comment>
<dbReference type="InterPro" id="IPR018485">
    <property type="entry name" value="FGGY_C"/>
</dbReference>
<dbReference type="Gene3D" id="3.30.420.40">
    <property type="match status" value="2"/>
</dbReference>
<dbReference type="PANTHER" id="PTHR43095:SF5">
    <property type="entry name" value="XYLULOSE KINASE"/>
    <property type="match status" value="1"/>
</dbReference>
<reference evidence="8" key="1">
    <citation type="journal article" date="2019" name="Int. J. Syst. Evol. Microbiol.">
        <title>The Global Catalogue of Microorganisms (GCM) 10K type strain sequencing project: providing services to taxonomists for standard genome sequencing and annotation.</title>
        <authorList>
            <consortium name="The Broad Institute Genomics Platform"/>
            <consortium name="The Broad Institute Genome Sequencing Center for Infectious Disease"/>
            <person name="Wu L."/>
            <person name="Ma J."/>
        </authorList>
    </citation>
    <scope>NUCLEOTIDE SEQUENCE [LARGE SCALE GENOMIC DNA]</scope>
    <source>
        <strain evidence="8">CCUG 56698</strain>
    </source>
</reference>
<evidence type="ECO:0000256" key="2">
    <source>
        <dbReference type="ARBA" id="ARBA00022629"/>
    </source>
</evidence>
<evidence type="ECO:0000313" key="7">
    <source>
        <dbReference type="EMBL" id="MFC7581035.1"/>
    </source>
</evidence>
<keyword evidence="2" id="KW-0859">Xylose metabolism</keyword>
<gene>
    <name evidence="7" type="ORF">ACFQWG_07475</name>
</gene>
<dbReference type="Proteomes" id="UP001596527">
    <property type="component" value="Unassembled WGS sequence"/>
</dbReference>
<accession>A0ABW2SLN6</accession>
<dbReference type="InterPro" id="IPR018484">
    <property type="entry name" value="FGGY_N"/>
</dbReference>
<dbReference type="InterPro" id="IPR000577">
    <property type="entry name" value="Carb_kinase_FGGY"/>
</dbReference>
<feature type="domain" description="Carbohydrate kinase FGGY N-terminal" evidence="5">
    <location>
        <begin position="2"/>
        <end position="240"/>
    </location>
</feature>
<dbReference type="EMBL" id="JBHTEF010000001">
    <property type="protein sequence ID" value="MFC7581035.1"/>
    <property type="molecule type" value="Genomic_DNA"/>
</dbReference>
<sequence length="498" mass="53258">MAIDCSTSAAKAVVVARNGDVCASGRQPIPLRTPGMDRYEQDPADWWAAVRAAVDEAVAKVPGDDRRRIAAMCLTHQRETFALLDRDGAAQRPAILWLDSRAGDQIRRLGSPHVHELSGKQPDTTPALYKIAWIAQNEPSNIEHAERIVDVHAFLAHRLTGRWVSSTASADSLGLFDVRRRTWAPELLRLAGLRPSQMPGLAEPGAPIAPIRPELQHRWGLADGIPLIAGLGDGQAAGLGAAAIRPGIAYLNVGTSIVCGVHASGCLLGSAYRTLVSGIPGRYVLESVQNSGSVLLNWFREELGDPGLGGSVDPDLEREASAVAPGSEGLITLPYWNAVQTPFWNPFARGAMIGFGSGHTRAHAYRSLMEGMAFELCSNLERMADDLGHPVTELHAMGGGSRSALWRSILADATGLPLILSSVAEVSAHGAAVLAMAAVGAYPSAEAAAEGMCHRGERTDPDPGRAAEYRRWHAIQREFYPAVKDMFERIRLTAGPDA</sequence>
<dbReference type="PANTHER" id="PTHR43095">
    <property type="entry name" value="SUGAR KINASE"/>
    <property type="match status" value="1"/>
</dbReference>
<feature type="domain" description="Carbohydrate kinase FGGY C-terminal" evidence="6">
    <location>
        <begin position="250"/>
        <end position="438"/>
    </location>
</feature>
<name>A0ABW2SLN6_9ACTO</name>
<dbReference type="GO" id="GO:0016301">
    <property type="term" value="F:kinase activity"/>
    <property type="evidence" value="ECO:0007669"/>
    <property type="project" value="UniProtKB-KW"/>
</dbReference>
<comment type="caution">
    <text evidence="7">The sequence shown here is derived from an EMBL/GenBank/DDBJ whole genome shotgun (WGS) entry which is preliminary data.</text>
</comment>
<evidence type="ECO:0000259" key="6">
    <source>
        <dbReference type="Pfam" id="PF02782"/>
    </source>
</evidence>